<dbReference type="Proteomes" id="UP000664056">
    <property type="component" value="Unassembled WGS sequence"/>
</dbReference>
<accession>A0AAW4HJX9</accession>
<name>A0AAW4HJX9_VIBVL</name>
<evidence type="ECO:0000313" key="2">
    <source>
        <dbReference type="Proteomes" id="UP000664056"/>
    </source>
</evidence>
<reference evidence="1" key="1">
    <citation type="submission" date="2021-03" db="EMBL/GenBank/DDBJ databases">
        <title>Study of the foodborne Vibrio vulnificus isolates from China.</title>
        <authorList>
            <person name="Zheng Z."/>
            <person name="Ye L."/>
        </authorList>
    </citation>
    <scope>NUCLEOTIDE SEQUENCE</scope>
    <source>
        <strain evidence="1">Vv1582</strain>
    </source>
</reference>
<protein>
    <submittedName>
        <fullName evidence="1">Transposase</fullName>
    </submittedName>
</protein>
<dbReference type="AlphaFoldDB" id="A0AAW4HJX9"/>
<feature type="non-terminal residue" evidence="1">
    <location>
        <position position="82"/>
    </location>
</feature>
<gene>
    <name evidence="1" type="ORF">J0J18_24180</name>
</gene>
<comment type="caution">
    <text evidence="1">The sequence shown here is derived from an EMBL/GenBank/DDBJ whole genome shotgun (WGS) entry which is preliminary data.</text>
</comment>
<dbReference type="EMBL" id="JAFKOQ010000232">
    <property type="protein sequence ID" value="MBN8124793.1"/>
    <property type="molecule type" value="Genomic_DNA"/>
</dbReference>
<organism evidence="1 2">
    <name type="scientific">Vibrio vulnificus</name>
    <dbReference type="NCBI Taxonomy" id="672"/>
    <lineage>
        <taxon>Bacteria</taxon>
        <taxon>Pseudomonadati</taxon>
        <taxon>Pseudomonadota</taxon>
        <taxon>Gammaproteobacteria</taxon>
        <taxon>Vibrionales</taxon>
        <taxon>Vibrionaceae</taxon>
        <taxon>Vibrio</taxon>
    </lineage>
</organism>
<proteinExistence type="predicted"/>
<sequence>MTKILLWQEYQQDAGENAYGYSQFCNLYNGWLKLQKRSMRQHHVAGEKLFLDFCGPTIPVINPDTGEVRQAQIFVATLGASN</sequence>
<evidence type="ECO:0000313" key="1">
    <source>
        <dbReference type="EMBL" id="MBN8124793.1"/>
    </source>
</evidence>